<proteinExistence type="predicted"/>
<sequence length="56" mass="6698">MLITTKDHYVIIKSVKIRTDLKTSSTNKSYYQDEHVVFLIDQNEHAKPQIYEVRMK</sequence>
<name>A0A8S1LJF5_9CILI</name>
<dbReference type="AlphaFoldDB" id="A0A8S1LJF5"/>
<organism evidence="1 2">
    <name type="scientific">Paramecium sonneborni</name>
    <dbReference type="NCBI Taxonomy" id="65129"/>
    <lineage>
        <taxon>Eukaryota</taxon>
        <taxon>Sar</taxon>
        <taxon>Alveolata</taxon>
        <taxon>Ciliophora</taxon>
        <taxon>Intramacronucleata</taxon>
        <taxon>Oligohymenophorea</taxon>
        <taxon>Peniculida</taxon>
        <taxon>Parameciidae</taxon>
        <taxon>Paramecium</taxon>
    </lineage>
</organism>
<protein>
    <submittedName>
        <fullName evidence="1">Uncharacterized protein</fullName>
    </submittedName>
</protein>
<gene>
    <name evidence="1" type="ORF">PSON_ATCC_30995.1.T0210353</name>
</gene>
<dbReference type="Proteomes" id="UP000692954">
    <property type="component" value="Unassembled WGS sequence"/>
</dbReference>
<evidence type="ECO:0000313" key="2">
    <source>
        <dbReference type="Proteomes" id="UP000692954"/>
    </source>
</evidence>
<comment type="caution">
    <text evidence="1">The sequence shown here is derived from an EMBL/GenBank/DDBJ whole genome shotgun (WGS) entry which is preliminary data.</text>
</comment>
<accession>A0A8S1LJF5</accession>
<keyword evidence="2" id="KW-1185">Reference proteome</keyword>
<dbReference type="EMBL" id="CAJJDN010000021">
    <property type="protein sequence ID" value="CAD8066475.1"/>
    <property type="molecule type" value="Genomic_DNA"/>
</dbReference>
<reference evidence="1" key="1">
    <citation type="submission" date="2021-01" db="EMBL/GenBank/DDBJ databases">
        <authorList>
            <consortium name="Genoscope - CEA"/>
            <person name="William W."/>
        </authorList>
    </citation>
    <scope>NUCLEOTIDE SEQUENCE</scope>
</reference>
<evidence type="ECO:0000313" key="1">
    <source>
        <dbReference type="EMBL" id="CAD8066475.1"/>
    </source>
</evidence>